<dbReference type="GO" id="GO:0000272">
    <property type="term" value="P:polysaccharide catabolic process"/>
    <property type="evidence" value="ECO:0007669"/>
    <property type="project" value="UniProtKB-KW"/>
</dbReference>
<name>A0A7X0VHL6_9BACL</name>
<comment type="function">
    <text evidence="8">Pectinolytic enzyme involved in the degradation of xylogalacturonan (xga), a galacturonan backbone heavily substituted with xylose, and which is one important component of the hairy regions of pectin. Activity requires a galacturonic acid backbone substituted with xylose.</text>
</comment>
<evidence type="ECO:0000256" key="4">
    <source>
        <dbReference type="ARBA" id="ARBA00023180"/>
    </source>
</evidence>
<keyword evidence="11" id="KW-1185">Reference proteome</keyword>
<dbReference type="EMBL" id="JACJVP010000043">
    <property type="protein sequence ID" value="MBB6674036.1"/>
    <property type="molecule type" value="Genomic_DNA"/>
</dbReference>
<dbReference type="AlphaFoldDB" id="A0A7X0VHL6"/>
<dbReference type="InterPro" id="IPR012334">
    <property type="entry name" value="Pectin_lyas_fold"/>
</dbReference>
<dbReference type="PANTHER" id="PTHR31736">
    <property type="match status" value="1"/>
</dbReference>
<keyword evidence="4" id="KW-0325">Glycoprotein</keyword>
<evidence type="ECO:0000256" key="9">
    <source>
        <dbReference type="RuleBase" id="RU361169"/>
    </source>
</evidence>
<dbReference type="PANTHER" id="PTHR31736:SF9">
    <property type="entry name" value="ENDO-XYLOGALACTURONAN HYDROLASE A-RELATED"/>
    <property type="match status" value="1"/>
</dbReference>
<organism evidence="10 11">
    <name type="scientific">Cohnella nanjingensis</name>
    <dbReference type="NCBI Taxonomy" id="1387779"/>
    <lineage>
        <taxon>Bacteria</taxon>
        <taxon>Bacillati</taxon>
        <taxon>Bacillota</taxon>
        <taxon>Bacilli</taxon>
        <taxon>Bacillales</taxon>
        <taxon>Paenibacillaceae</taxon>
        <taxon>Cohnella</taxon>
    </lineage>
</organism>
<evidence type="ECO:0000256" key="8">
    <source>
        <dbReference type="ARBA" id="ARBA00037278"/>
    </source>
</evidence>
<accession>A0A7X0VHL6</accession>
<dbReference type="RefSeq" id="WP_185671898.1">
    <property type="nucleotide sequence ID" value="NZ_JACJVP010000043.1"/>
</dbReference>
<evidence type="ECO:0000313" key="10">
    <source>
        <dbReference type="EMBL" id="MBB6674036.1"/>
    </source>
</evidence>
<dbReference type="Pfam" id="PF00295">
    <property type="entry name" value="Glyco_hydro_28"/>
    <property type="match status" value="1"/>
</dbReference>
<keyword evidence="3 9" id="KW-0378">Hydrolase</keyword>
<keyword evidence="6 9" id="KW-0326">Glycosidase</keyword>
<evidence type="ECO:0000256" key="1">
    <source>
        <dbReference type="ARBA" id="ARBA00008834"/>
    </source>
</evidence>
<dbReference type="GO" id="GO:0004650">
    <property type="term" value="F:polygalacturonase activity"/>
    <property type="evidence" value="ECO:0007669"/>
    <property type="project" value="InterPro"/>
</dbReference>
<comment type="caution">
    <text evidence="10">The sequence shown here is derived from an EMBL/GenBank/DDBJ whole genome shotgun (WGS) entry which is preliminary data.</text>
</comment>
<evidence type="ECO:0008006" key="12">
    <source>
        <dbReference type="Google" id="ProtNLM"/>
    </source>
</evidence>
<dbReference type="InterPro" id="IPR011050">
    <property type="entry name" value="Pectin_lyase_fold/virulence"/>
</dbReference>
<evidence type="ECO:0000313" key="11">
    <source>
        <dbReference type="Proteomes" id="UP000547209"/>
    </source>
</evidence>
<keyword evidence="7" id="KW-0624">Polysaccharide degradation</keyword>
<dbReference type="SUPFAM" id="SSF51126">
    <property type="entry name" value="Pectin lyase-like"/>
    <property type="match status" value="1"/>
</dbReference>
<sequence>MSNNTIKDTGSASTDYRVRVNGHPVHVYRTPVHFEDDRLEKERCEPEMASFCYFPMTEAQAVVEVEVLFGAPGDVNIRPLSRAIRWDIRERTIRFVLDSPVKLSVEIGRLIHRNLMIFAEQPEREPISEAAASGVDSLIYFGPGVHTIGGEYGILELKSRQTLYLAEGAVLRGRIFAEGANDIVIRGAGILEGTCLKGRWPDYLQSQFGEERGTERSAFVELRNCVNVTIKGIKLIDSPSWTVYLSGCEQVHIEDIKLIGYVPNSDGINPVDSRDVTIRDVFIRTGDDCVAVKANAGRANTVVERIAVRDSVFWADRASAIEIGHETTAAAIQDVIFENLDILHQDLEITGYHAIDIANCDQAAVRRITYRDIRVERARRLIGVRVNGGIFAKSPERGHCADIVFDNIVCGEEAPFDIHLYGYNEEHQVEGVVFRNLKHCGDPERKPQLYANPFVRDVVIDHEGHIRHADRLYPAEIRALQPRLAQRELEVGGIRFDCPSILPSEPVAGIPFEAGILHDRFDIGAGVHAETIFFLHTVAGLDARIGVVLAAYIVEYESGEDAIVPVVSRLDTDDWKLWSMAGWQAVRDGIRLYVQAWRNPEPERRIRAIRLERSEAGKHFIWLGVSYGI</sequence>
<dbReference type="InterPro" id="IPR000743">
    <property type="entry name" value="Glyco_hydro_28"/>
</dbReference>
<keyword evidence="5" id="KW-0119">Carbohydrate metabolism</keyword>
<proteinExistence type="inferred from homology"/>
<evidence type="ECO:0000256" key="3">
    <source>
        <dbReference type="ARBA" id="ARBA00022801"/>
    </source>
</evidence>
<gene>
    <name evidence="10" type="ORF">H7C19_25480</name>
</gene>
<comment type="similarity">
    <text evidence="1 9">Belongs to the glycosyl hydrolase 28 family.</text>
</comment>
<dbReference type="Gene3D" id="2.160.20.10">
    <property type="entry name" value="Single-stranded right-handed beta-helix, Pectin lyase-like"/>
    <property type="match status" value="1"/>
</dbReference>
<evidence type="ECO:0000256" key="7">
    <source>
        <dbReference type="ARBA" id="ARBA00023326"/>
    </source>
</evidence>
<reference evidence="10 11" key="1">
    <citation type="submission" date="2020-08" db="EMBL/GenBank/DDBJ databases">
        <title>Cohnella phylogeny.</title>
        <authorList>
            <person name="Dunlap C."/>
        </authorList>
    </citation>
    <scope>NUCLEOTIDE SEQUENCE [LARGE SCALE GENOMIC DNA]</scope>
    <source>
        <strain evidence="10 11">DSM 28246</strain>
    </source>
</reference>
<dbReference type="Proteomes" id="UP000547209">
    <property type="component" value="Unassembled WGS sequence"/>
</dbReference>
<protein>
    <recommendedName>
        <fullName evidence="12">Glycoside hydrolase</fullName>
    </recommendedName>
</protein>
<evidence type="ECO:0000256" key="6">
    <source>
        <dbReference type="ARBA" id="ARBA00023295"/>
    </source>
</evidence>
<evidence type="ECO:0000256" key="5">
    <source>
        <dbReference type="ARBA" id="ARBA00023277"/>
    </source>
</evidence>
<evidence type="ECO:0000256" key="2">
    <source>
        <dbReference type="ARBA" id="ARBA00022737"/>
    </source>
</evidence>
<keyword evidence="2" id="KW-0677">Repeat</keyword>